<evidence type="ECO:0000256" key="10">
    <source>
        <dbReference type="RuleBase" id="RU003476"/>
    </source>
</evidence>
<dbReference type="CDD" id="cd03429">
    <property type="entry name" value="NUDIX_NADH_pyrophosphatase_Nudt13"/>
    <property type="match status" value="1"/>
</dbReference>
<sequence length="271" mass="30744">MFEHTISVKLTPLFVPTDGKQSVIIGFCGDALLMAADGSLPKREHFEILGKPHHSFHIGEVHDDLYSLLVWKEDITLPEHLVKTNLREFLDVHPPHLYAMLARAKQLAHWLYDNQYCGRCGDPIGYSPKFSALTCKTCGFTIFPRLSPACIVLITRGDEILLARSPYFTSGMYSLLAGFVEAGESVEDAVHREIYEEVGLRVKNLRYFGSQPWPFPHSLMIGFFAEYESGELHLQPEEIEDAKWFTKDNLPQLPKLATISGIMINAWLKDH</sequence>
<dbReference type="InterPro" id="IPR015375">
    <property type="entry name" value="NADH_PPase-like_N"/>
</dbReference>
<dbReference type="InterPro" id="IPR015797">
    <property type="entry name" value="NUDIX_hydrolase-like_dom_sf"/>
</dbReference>
<evidence type="ECO:0000256" key="8">
    <source>
        <dbReference type="ARBA" id="ARBA00023027"/>
    </source>
</evidence>
<accession>A0A1Y0HM02</accession>
<dbReference type="PROSITE" id="PS00893">
    <property type="entry name" value="NUDIX_BOX"/>
    <property type="match status" value="1"/>
</dbReference>
<dbReference type="GO" id="GO:0006742">
    <property type="term" value="P:NADP+ catabolic process"/>
    <property type="evidence" value="ECO:0007669"/>
    <property type="project" value="TreeGrafter"/>
</dbReference>
<keyword evidence="8" id="KW-0520">NAD</keyword>
<dbReference type="InterPro" id="IPR049734">
    <property type="entry name" value="NudC-like_C"/>
</dbReference>
<comment type="catalytic activity">
    <reaction evidence="9">
        <text>a 5'-end NAD(+)-phospho-ribonucleoside in mRNA + H2O = a 5'-end phospho-adenosine-phospho-ribonucleoside in mRNA + beta-nicotinamide D-ribonucleotide + 2 H(+)</text>
        <dbReference type="Rhea" id="RHEA:60876"/>
        <dbReference type="Rhea" id="RHEA-COMP:15698"/>
        <dbReference type="Rhea" id="RHEA-COMP:15719"/>
        <dbReference type="ChEBI" id="CHEBI:14649"/>
        <dbReference type="ChEBI" id="CHEBI:15377"/>
        <dbReference type="ChEBI" id="CHEBI:15378"/>
        <dbReference type="ChEBI" id="CHEBI:144029"/>
        <dbReference type="ChEBI" id="CHEBI:144051"/>
    </reaction>
    <physiologicalReaction direction="left-to-right" evidence="9">
        <dbReference type="Rhea" id="RHEA:60877"/>
    </physiologicalReaction>
</comment>
<comment type="similarity">
    <text evidence="3">Belongs to the Nudix hydrolase family. NudC subfamily.</text>
</comment>
<evidence type="ECO:0000256" key="1">
    <source>
        <dbReference type="ARBA" id="ARBA00001946"/>
    </source>
</evidence>
<dbReference type="Pfam" id="PF09296">
    <property type="entry name" value="NUDIX-like"/>
    <property type="match status" value="1"/>
</dbReference>
<dbReference type="InterPro" id="IPR020476">
    <property type="entry name" value="Nudix_hydrolase"/>
</dbReference>
<evidence type="ECO:0000256" key="9">
    <source>
        <dbReference type="ARBA" id="ARBA00023679"/>
    </source>
</evidence>
<dbReference type="NCBIfam" id="NF001299">
    <property type="entry name" value="PRK00241.1"/>
    <property type="match status" value="1"/>
</dbReference>
<dbReference type="SUPFAM" id="SSF55811">
    <property type="entry name" value="Nudix"/>
    <property type="match status" value="1"/>
</dbReference>
<evidence type="ECO:0000259" key="11">
    <source>
        <dbReference type="PROSITE" id="PS51462"/>
    </source>
</evidence>
<dbReference type="RefSeq" id="WP_161492023.1">
    <property type="nucleotide sequence ID" value="NZ_CP021416.1"/>
</dbReference>
<dbReference type="Gene3D" id="3.90.79.20">
    <property type="match status" value="1"/>
</dbReference>
<dbReference type="PANTHER" id="PTHR42904:SF6">
    <property type="entry name" value="NAD-CAPPED RNA HYDROLASE NUDT12"/>
    <property type="match status" value="1"/>
</dbReference>
<dbReference type="EMBL" id="CP021416">
    <property type="protein sequence ID" value="ARU49147.1"/>
    <property type="molecule type" value="Genomic_DNA"/>
</dbReference>
<dbReference type="AlphaFoldDB" id="A0A1Y0HM02"/>
<comment type="cofactor">
    <cofactor evidence="1">
        <name>Mg(2+)</name>
        <dbReference type="ChEBI" id="CHEBI:18420"/>
    </cofactor>
</comment>
<dbReference type="GO" id="GO:0035529">
    <property type="term" value="F:NADH pyrophosphatase activity"/>
    <property type="evidence" value="ECO:0007669"/>
    <property type="project" value="TreeGrafter"/>
</dbReference>
<evidence type="ECO:0000256" key="3">
    <source>
        <dbReference type="ARBA" id="ARBA00009595"/>
    </source>
</evidence>
<dbReference type="InterPro" id="IPR020084">
    <property type="entry name" value="NUDIX_hydrolase_CS"/>
</dbReference>
<name>A0A1Y0HM02_9BACT</name>
<dbReference type="PRINTS" id="PR00502">
    <property type="entry name" value="NUDIXFAMILY"/>
</dbReference>
<dbReference type="GO" id="GO:0019677">
    <property type="term" value="P:NAD+ catabolic process"/>
    <property type="evidence" value="ECO:0007669"/>
    <property type="project" value="TreeGrafter"/>
</dbReference>
<evidence type="ECO:0000256" key="4">
    <source>
        <dbReference type="ARBA" id="ARBA00012381"/>
    </source>
</evidence>
<dbReference type="Gene3D" id="3.90.79.10">
    <property type="entry name" value="Nucleoside Triphosphate Pyrophosphohydrolase"/>
    <property type="match status" value="1"/>
</dbReference>
<reference evidence="13" key="1">
    <citation type="submission" date="2017-05" db="EMBL/GenBank/DDBJ databases">
        <title>Dechlorination kinetics govern the competition between two new strains of the genus Sulfurospirillum.</title>
        <authorList>
            <person name="Buttet G.F."/>
            <person name="Murray A.M."/>
            <person name="Goris T."/>
            <person name="Burion M."/>
            <person name="Lin B."/>
            <person name="Rolle M."/>
            <person name="Maillard J."/>
        </authorList>
    </citation>
    <scope>NUCLEOTIDE SEQUENCE [LARGE SCALE GENOMIC DNA]</scope>
    <source>
        <strain evidence="13">SL2-1</strain>
    </source>
</reference>
<dbReference type="KEGG" id="suls:Sdiek1_1988"/>
<dbReference type="EC" id="3.6.1.22" evidence="4"/>
<dbReference type="GO" id="GO:0110153">
    <property type="term" value="F:RNA NAD-cap (NMN-forming) hydrolase activity"/>
    <property type="evidence" value="ECO:0007669"/>
    <property type="project" value="RHEA"/>
</dbReference>
<organism evidence="12 13">
    <name type="scientific">Sulfurospirillum diekertiae</name>
    <dbReference type="NCBI Taxonomy" id="1854492"/>
    <lineage>
        <taxon>Bacteria</taxon>
        <taxon>Pseudomonadati</taxon>
        <taxon>Campylobacterota</taxon>
        <taxon>Epsilonproteobacteria</taxon>
        <taxon>Campylobacterales</taxon>
        <taxon>Sulfurospirillaceae</taxon>
        <taxon>Sulfurospirillum</taxon>
    </lineage>
</organism>
<dbReference type="PROSITE" id="PS51462">
    <property type="entry name" value="NUDIX"/>
    <property type="match status" value="1"/>
</dbReference>
<evidence type="ECO:0000313" key="13">
    <source>
        <dbReference type="Proteomes" id="UP000196005"/>
    </source>
</evidence>
<evidence type="ECO:0000256" key="7">
    <source>
        <dbReference type="ARBA" id="ARBA00022842"/>
    </source>
</evidence>
<proteinExistence type="inferred from homology"/>
<keyword evidence="5" id="KW-0479">Metal-binding</keyword>
<dbReference type="InterPro" id="IPR000086">
    <property type="entry name" value="NUDIX_hydrolase_dom"/>
</dbReference>
<evidence type="ECO:0000313" key="12">
    <source>
        <dbReference type="EMBL" id="ARU49147.1"/>
    </source>
</evidence>
<evidence type="ECO:0000256" key="2">
    <source>
        <dbReference type="ARBA" id="ARBA00001947"/>
    </source>
</evidence>
<gene>
    <name evidence="12" type="ORF">Sdiek1_1988</name>
</gene>
<protein>
    <recommendedName>
        <fullName evidence="4">NAD(+) diphosphatase</fullName>
        <ecNumber evidence="4">3.6.1.22</ecNumber>
    </recommendedName>
</protein>
<dbReference type="GO" id="GO:0005829">
    <property type="term" value="C:cytosol"/>
    <property type="evidence" value="ECO:0007669"/>
    <property type="project" value="TreeGrafter"/>
</dbReference>
<dbReference type="Proteomes" id="UP000196005">
    <property type="component" value="Chromosome"/>
</dbReference>
<dbReference type="GO" id="GO:0046872">
    <property type="term" value="F:metal ion binding"/>
    <property type="evidence" value="ECO:0007669"/>
    <property type="project" value="UniProtKB-KW"/>
</dbReference>
<keyword evidence="7" id="KW-0460">Magnesium</keyword>
<keyword evidence="13" id="KW-1185">Reference proteome</keyword>
<evidence type="ECO:0000256" key="5">
    <source>
        <dbReference type="ARBA" id="ARBA00022723"/>
    </source>
</evidence>
<keyword evidence="6 10" id="KW-0378">Hydrolase</keyword>
<feature type="domain" description="Nudix hydrolase" evidence="11">
    <location>
        <begin position="144"/>
        <end position="270"/>
    </location>
</feature>
<evidence type="ECO:0000256" key="6">
    <source>
        <dbReference type="ARBA" id="ARBA00022801"/>
    </source>
</evidence>
<dbReference type="InterPro" id="IPR050241">
    <property type="entry name" value="NAD-cap_RNA_hydrolase_NudC"/>
</dbReference>
<comment type="cofactor">
    <cofactor evidence="2">
        <name>Zn(2+)</name>
        <dbReference type="ChEBI" id="CHEBI:29105"/>
    </cofactor>
</comment>
<dbReference type="Pfam" id="PF00293">
    <property type="entry name" value="NUDIX"/>
    <property type="match status" value="1"/>
</dbReference>
<dbReference type="PANTHER" id="PTHR42904">
    <property type="entry name" value="NUDIX HYDROLASE, NUDC SUBFAMILY"/>
    <property type="match status" value="1"/>
</dbReference>